<feature type="compositionally biased region" description="Basic and acidic residues" evidence="1">
    <location>
        <begin position="227"/>
        <end position="243"/>
    </location>
</feature>
<protein>
    <submittedName>
        <fullName evidence="2">Uncharacterized protein</fullName>
    </submittedName>
</protein>
<feature type="region of interest" description="Disordered" evidence="1">
    <location>
        <begin position="227"/>
        <end position="250"/>
    </location>
</feature>
<dbReference type="EMBL" id="CP072133">
    <property type="protein sequence ID" value="QTH70938.1"/>
    <property type="molecule type" value="Genomic_DNA"/>
</dbReference>
<sequence length="395" mass="41838">MNYSIGTVTISKNSNIVKGQNTYFQLVAKAEKGNLLYLHYQGAPLWVQISEVISDVELRVVLLDGKPFLPSVTREGLGYGLIQHFTSAFPAKLAANLVEILQKWYVRESEFTGWFASEEESFTITTLLGEKKALPTPLEIKRLYELNTVKAAEHLSSIERMLEEIASASQYAKEALDASKSAQSFAQNIEAHANVSLEAATSAATSAQTAMAKAAGVEKAVEVIEGHERAASASEKAAHDHHTAVSKLTQAAEASEKAALLSAASAANAAQSSSQSASMAKSSEIVAVERADTAKHSATNAITSKNDAAASASKAASSARFADAAELAAKKSEATAFANATLAGEYATAAKDSEEVAFACSKQAIESAKAAEVSQKQAMDFEVKAAKSRLERRIQ</sequence>
<gene>
    <name evidence="2" type="ORF">J5O05_13800</name>
</gene>
<dbReference type="KEGG" id="pxi:J5O05_13800"/>
<keyword evidence="3" id="KW-1185">Reference proteome</keyword>
<organism evidence="2 3">
    <name type="scientific">Pseudoalteromonas xiamenensis</name>
    <dbReference type="NCBI Taxonomy" id="882626"/>
    <lineage>
        <taxon>Bacteria</taxon>
        <taxon>Pseudomonadati</taxon>
        <taxon>Pseudomonadota</taxon>
        <taxon>Gammaproteobacteria</taxon>
        <taxon>Alteromonadales</taxon>
        <taxon>Pseudoalteromonadaceae</taxon>
        <taxon>Pseudoalteromonas</taxon>
    </lineage>
</organism>
<proteinExistence type="predicted"/>
<name>A0A975DFQ1_9GAMM</name>
<dbReference type="RefSeq" id="WP_208842579.1">
    <property type="nucleotide sequence ID" value="NZ_CP072133.1"/>
</dbReference>
<evidence type="ECO:0000313" key="3">
    <source>
        <dbReference type="Proteomes" id="UP000664904"/>
    </source>
</evidence>
<reference evidence="2" key="1">
    <citation type="submission" date="2021-03" db="EMBL/GenBank/DDBJ databases">
        <title>Complete Genome of Pseudoalteromonas xiamenensis STKMTI.2, a new potential marine bacterium producing anti-Vibrio compounds.</title>
        <authorList>
            <person name="Handayani D.P."/>
            <person name="Isnansetyo A."/>
            <person name="Istiqomah I."/>
            <person name="Jumina J."/>
        </authorList>
    </citation>
    <scope>NUCLEOTIDE SEQUENCE</scope>
    <source>
        <strain evidence="2">STKMTI.2</strain>
    </source>
</reference>
<accession>A0A975DFQ1</accession>
<dbReference type="AlphaFoldDB" id="A0A975DFQ1"/>
<evidence type="ECO:0000256" key="1">
    <source>
        <dbReference type="SAM" id="MobiDB-lite"/>
    </source>
</evidence>
<dbReference type="Proteomes" id="UP000664904">
    <property type="component" value="Chromosome"/>
</dbReference>
<evidence type="ECO:0000313" key="2">
    <source>
        <dbReference type="EMBL" id="QTH70938.1"/>
    </source>
</evidence>